<accession>A0A4Y8RW42</accession>
<organism evidence="1 2">
    <name type="scientific">Jiella endophytica</name>
    <dbReference type="NCBI Taxonomy" id="2558362"/>
    <lineage>
        <taxon>Bacteria</taxon>
        <taxon>Pseudomonadati</taxon>
        <taxon>Pseudomonadota</taxon>
        <taxon>Alphaproteobacteria</taxon>
        <taxon>Hyphomicrobiales</taxon>
        <taxon>Aurantimonadaceae</taxon>
        <taxon>Jiella</taxon>
    </lineage>
</organism>
<comment type="caution">
    <text evidence="1">The sequence shown here is derived from an EMBL/GenBank/DDBJ whole genome shotgun (WGS) entry which is preliminary data.</text>
</comment>
<dbReference type="OrthoDB" id="337884at2"/>
<protein>
    <submittedName>
        <fullName evidence="1">DUF2442 domain-containing protein</fullName>
    </submittedName>
</protein>
<gene>
    <name evidence="1" type="ORF">E3C22_04600</name>
</gene>
<keyword evidence="2" id="KW-1185">Reference proteome</keyword>
<dbReference type="Gene3D" id="3.30.2020.40">
    <property type="entry name" value="Uncharacterised protein PF10387, DUF2442"/>
    <property type="match status" value="1"/>
</dbReference>
<dbReference type="AlphaFoldDB" id="A0A4Y8RW42"/>
<dbReference type="InterPro" id="IPR018841">
    <property type="entry name" value="DUF2442"/>
</dbReference>
<dbReference type="Proteomes" id="UP000298179">
    <property type="component" value="Unassembled WGS sequence"/>
</dbReference>
<evidence type="ECO:0000313" key="1">
    <source>
        <dbReference type="EMBL" id="TFF27741.1"/>
    </source>
</evidence>
<sequence>MTILEIDDRQLTVSDVSVTADRVIFVMADGRRIEAPLWWYPRLAAASDKQRQDWQILPFGDAVGWEAIDEYISAKALIVGGAAPGAVPPAEAAE</sequence>
<name>A0A4Y8RW42_9HYPH</name>
<dbReference type="EMBL" id="SOZD01000001">
    <property type="protein sequence ID" value="TFF27741.1"/>
    <property type="molecule type" value="Genomic_DNA"/>
</dbReference>
<dbReference type="Pfam" id="PF10387">
    <property type="entry name" value="DUF2442"/>
    <property type="match status" value="1"/>
</dbReference>
<dbReference type="RefSeq" id="WP_134760639.1">
    <property type="nucleotide sequence ID" value="NZ_SOZD01000001.1"/>
</dbReference>
<proteinExistence type="predicted"/>
<evidence type="ECO:0000313" key="2">
    <source>
        <dbReference type="Proteomes" id="UP000298179"/>
    </source>
</evidence>
<reference evidence="1 2" key="1">
    <citation type="submission" date="2019-03" db="EMBL/GenBank/DDBJ databases">
        <title>Jiella endophytica sp. nov., a novel endophytic bacterium isolated from root of Ficus microcarpa Linn. f.</title>
        <authorList>
            <person name="Tuo L."/>
        </authorList>
    </citation>
    <scope>NUCLEOTIDE SEQUENCE [LARGE SCALE GENOMIC DNA]</scope>
    <source>
        <strain evidence="1 2">CBS5Q-3</strain>
    </source>
</reference>